<organism evidence="1">
    <name type="scientific">Indivirus ILV1</name>
    <dbReference type="NCBI Taxonomy" id="1977633"/>
    <lineage>
        <taxon>Viruses</taxon>
        <taxon>Varidnaviria</taxon>
        <taxon>Bamfordvirae</taxon>
        <taxon>Nucleocytoviricota</taxon>
        <taxon>Megaviricetes</taxon>
        <taxon>Imitervirales</taxon>
        <taxon>Mimiviridae</taxon>
        <taxon>Klosneuvirinae</taxon>
        <taxon>Indivirus</taxon>
    </lineage>
</organism>
<name>A0A1V0SDJ2_9VIRU</name>
<sequence length="44" mass="5172">MSKHKSEDYKISAVKYYLNNDVSLDDVCEIFARRKVMNLSNQMS</sequence>
<evidence type="ECO:0000313" key="1">
    <source>
        <dbReference type="EMBL" id="ARF09789.1"/>
    </source>
</evidence>
<accession>A0A1V0SDJ2</accession>
<proteinExistence type="predicted"/>
<dbReference type="EMBL" id="KY684087">
    <property type="protein sequence ID" value="ARF09789.1"/>
    <property type="molecule type" value="Genomic_DNA"/>
</dbReference>
<reference evidence="1" key="1">
    <citation type="journal article" date="2017" name="Science">
        <title>Giant viruses with an expanded complement of translation system components.</title>
        <authorList>
            <person name="Schulz F."/>
            <person name="Yutin N."/>
            <person name="Ivanova N.N."/>
            <person name="Ortega D.R."/>
            <person name="Lee T.K."/>
            <person name="Vierheilig J."/>
            <person name="Daims H."/>
            <person name="Horn M."/>
            <person name="Wagner M."/>
            <person name="Jensen G.J."/>
            <person name="Kyrpides N.C."/>
            <person name="Koonin E.V."/>
            <person name="Woyke T."/>
        </authorList>
    </citation>
    <scope>NUCLEOTIDE SEQUENCE</scope>
    <source>
        <strain evidence="1">ILV1</strain>
    </source>
</reference>
<gene>
    <name evidence="1" type="ORF">Indivirus_3_38</name>
</gene>
<protein>
    <submittedName>
        <fullName evidence="1">Uncharacterized protein</fullName>
    </submittedName>
</protein>